<evidence type="ECO:0000313" key="2">
    <source>
        <dbReference type="Proteomes" id="UP001066276"/>
    </source>
</evidence>
<keyword evidence="2" id="KW-1185">Reference proteome</keyword>
<reference evidence="1" key="1">
    <citation type="journal article" date="2022" name="bioRxiv">
        <title>Sequencing and chromosome-scale assembly of the giantPleurodeles waltlgenome.</title>
        <authorList>
            <person name="Brown T."/>
            <person name="Elewa A."/>
            <person name="Iarovenko S."/>
            <person name="Subramanian E."/>
            <person name="Araus A.J."/>
            <person name="Petzold A."/>
            <person name="Susuki M."/>
            <person name="Suzuki K.-i.T."/>
            <person name="Hayashi T."/>
            <person name="Toyoda A."/>
            <person name="Oliveira C."/>
            <person name="Osipova E."/>
            <person name="Leigh N.D."/>
            <person name="Simon A."/>
            <person name="Yun M.H."/>
        </authorList>
    </citation>
    <scope>NUCLEOTIDE SEQUENCE</scope>
    <source>
        <strain evidence="1">20211129_DDA</strain>
        <tissue evidence="1">Liver</tissue>
    </source>
</reference>
<proteinExistence type="predicted"/>
<dbReference type="EMBL" id="JANPWB010000010">
    <property type="protein sequence ID" value="KAJ1143000.1"/>
    <property type="molecule type" value="Genomic_DNA"/>
</dbReference>
<name>A0AAV7QX75_PLEWA</name>
<dbReference type="Proteomes" id="UP001066276">
    <property type="component" value="Chromosome 6"/>
</dbReference>
<gene>
    <name evidence="1" type="ORF">NDU88_009312</name>
</gene>
<dbReference type="AlphaFoldDB" id="A0AAV7QX75"/>
<organism evidence="1 2">
    <name type="scientific">Pleurodeles waltl</name>
    <name type="common">Iberian ribbed newt</name>
    <dbReference type="NCBI Taxonomy" id="8319"/>
    <lineage>
        <taxon>Eukaryota</taxon>
        <taxon>Metazoa</taxon>
        <taxon>Chordata</taxon>
        <taxon>Craniata</taxon>
        <taxon>Vertebrata</taxon>
        <taxon>Euteleostomi</taxon>
        <taxon>Amphibia</taxon>
        <taxon>Batrachia</taxon>
        <taxon>Caudata</taxon>
        <taxon>Salamandroidea</taxon>
        <taxon>Salamandridae</taxon>
        <taxon>Pleurodelinae</taxon>
        <taxon>Pleurodeles</taxon>
    </lineage>
</organism>
<evidence type="ECO:0000313" key="1">
    <source>
        <dbReference type="EMBL" id="KAJ1143000.1"/>
    </source>
</evidence>
<comment type="caution">
    <text evidence="1">The sequence shown here is derived from an EMBL/GenBank/DDBJ whole genome shotgun (WGS) entry which is preliminary data.</text>
</comment>
<accession>A0AAV7QX75</accession>
<protein>
    <submittedName>
        <fullName evidence="1">Uncharacterized protein</fullName>
    </submittedName>
</protein>
<sequence>MRSAGVRCSAIKTLQYLEYRPVRMGVRLPRGSGKKVWLWCQLRQLPLSLVRIILEHVRAPKCPLTAVGFTAVHGPRPTAAALGALRCAPATENQSETQSDLTKIMNWYAITRAKEGYLSAGKQEKKRKACGERSPI</sequence>